<dbReference type="InterPro" id="IPR007743">
    <property type="entry name" value="Immunity-related_GTPase-like"/>
</dbReference>
<accession>A0A814UM70</accession>
<organism evidence="7 9">
    <name type="scientific">Didymodactylos carnosus</name>
    <dbReference type="NCBI Taxonomy" id="1234261"/>
    <lineage>
        <taxon>Eukaryota</taxon>
        <taxon>Metazoa</taxon>
        <taxon>Spiralia</taxon>
        <taxon>Gnathifera</taxon>
        <taxon>Rotifera</taxon>
        <taxon>Eurotatoria</taxon>
        <taxon>Bdelloidea</taxon>
        <taxon>Philodinida</taxon>
        <taxon>Philodinidae</taxon>
        <taxon>Didymodactylos</taxon>
    </lineage>
</organism>
<feature type="chain" id="PRO_5035686204" description="IRG-type G domain-containing protein" evidence="5">
    <location>
        <begin position="19"/>
        <end position="287"/>
    </location>
</feature>
<keyword evidence="5" id="KW-0732">Signal</keyword>
<dbReference type="PROSITE" id="PS51716">
    <property type="entry name" value="G_IRG"/>
    <property type="match status" value="1"/>
</dbReference>
<evidence type="ECO:0000313" key="9">
    <source>
        <dbReference type="Proteomes" id="UP000663829"/>
    </source>
</evidence>
<evidence type="ECO:0000256" key="3">
    <source>
        <dbReference type="ARBA" id="ARBA00022801"/>
    </source>
</evidence>
<dbReference type="Gene3D" id="3.40.50.300">
    <property type="entry name" value="P-loop containing nucleotide triphosphate hydrolases"/>
    <property type="match status" value="1"/>
</dbReference>
<dbReference type="SUPFAM" id="SSF52540">
    <property type="entry name" value="P-loop containing nucleoside triphosphate hydrolases"/>
    <property type="match status" value="1"/>
</dbReference>
<evidence type="ECO:0000256" key="1">
    <source>
        <dbReference type="ARBA" id="ARBA00005429"/>
    </source>
</evidence>
<sequence>MAFLIPLALAGAALSVTAAKVYAHFNKPPPNPPPPPSPEVTEEIMIRSAQEKLGMDIVNHYNIAICGGSGSGKSSFINCIRGVADVELSSAFIYIDTGSAPSGINETTQAPACYRWPNNELPYLSLWDLPGGGTQKHPAETYFEDKTLYAFDCLLLLKAGRFTSLDVQIFKKAVEYKMPIAVVMTKADQDINNRTKTKARELGRKLTKDEYKSLIEETIRMLKNNAKEELISAGCAEPTLNAMFVVSAISYRDEKMNLLDDNDCPSLETEKVFLTCCNITVYRRNTA</sequence>
<dbReference type="PANTHER" id="PTHR32341">
    <property type="entry name" value="INTERFERON-INDUCIBLE GTPASE"/>
    <property type="match status" value="1"/>
</dbReference>
<dbReference type="PANTHER" id="PTHR32341:SF10">
    <property type="entry name" value="INTERFERON-INDUCIBLE GTPASE 5"/>
    <property type="match status" value="1"/>
</dbReference>
<comment type="similarity">
    <text evidence="1">Belongs to the TRAFAC class dynamin-like GTPase superfamily. IRG family.</text>
</comment>
<dbReference type="InterPro" id="IPR051515">
    <property type="entry name" value="IRG"/>
</dbReference>
<dbReference type="AlphaFoldDB" id="A0A814UM70"/>
<feature type="domain" description="IRG-type G" evidence="6">
    <location>
        <begin position="59"/>
        <end position="261"/>
    </location>
</feature>
<dbReference type="OrthoDB" id="422720at2759"/>
<feature type="signal peptide" evidence="5">
    <location>
        <begin position="1"/>
        <end position="18"/>
    </location>
</feature>
<proteinExistence type="inferred from homology"/>
<reference evidence="7" key="1">
    <citation type="submission" date="2021-02" db="EMBL/GenBank/DDBJ databases">
        <authorList>
            <person name="Nowell W R."/>
        </authorList>
    </citation>
    <scope>NUCLEOTIDE SEQUENCE</scope>
</reference>
<dbReference type="Proteomes" id="UP000681722">
    <property type="component" value="Unassembled WGS sequence"/>
</dbReference>
<evidence type="ECO:0000313" key="7">
    <source>
        <dbReference type="EMBL" id="CAF1177518.1"/>
    </source>
</evidence>
<dbReference type="Proteomes" id="UP000663829">
    <property type="component" value="Unassembled WGS sequence"/>
</dbReference>
<dbReference type="InterPro" id="IPR030385">
    <property type="entry name" value="G_IRG_dom"/>
</dbReference>
<keyword evidence="9" id="KW-1185">Reference proteome</keyword>
<name>A0A814UM70_9BILA</name>
<dbReference type="Pfam" id="PF05049">
    <property type="entry name" value="IIGP"/>
    <property type="match status" value="1"/>
</dbReference>
<dbReference type="EMBL" id="CAJNOQ010007746">
    <property type="protein sequence ID" value="CAF1177518.1"/>
    <property type="molecule type" value="Genomic_DNA"/>
</dbReference>
<dbReference type="InterPro" id="IPR027417">
    <property type="entry name" value="P-loop_NTPase"/>
</dbReference>
<dbReference type="GO" id="GO:0005525">
    <property type="term" value="F:GTP binding"/>
    <property type="evidence" value="ECO:0007669"/>
    <property type="project" value="UniProtKB-KW"/>
</dbReference>
<keyword evidence="2" id="KW-0547">Nucleotide-binding</keyword>
<evidence type="ECO:0000256" key="2">
    <source>
        <dbReference type="ARBA" id="ARBA00022741"/>
    </source>
</evidence>
<evidence type="ECO:0000256" key="4">
    <source>
        <dbReference type="ARBA" id="ARBA00023134"/>
    </source>
</evidence>
<evidence type="ECO:0000256" key="5">
    <source>
        <dbReference type="SAM" id="SignalP"/>
    </source>
</evidence>
<evidence type="ECO:0000313" key="8">
    <source>
        <dbReference type="EMBL" id="CAF3941639.1"/>
    </source>
</evidence>
<dbReference type="GO" id="GO:0016020">
    <property type="term" value="C:membrane"/>
    <property type="evidence" value="ECO:0007669"/>
    <property type="project" value="InterPro"/>
</dbReference>
<dbReference type="GO" id="GO:0016787">
    <property type="term" value="F:hydrolase activity"/>
    <property type="evidence" value="ECO:0007669"/>
    <property type="project" value="UniProtKB-KW"/>
</dbReference>
<gene>
    <name evidence="7" type="ORF">GPM918_LOCUS22521</name>
    <name evidence="8" type="ORF">SRO942_LOCUS22519</name>
</gene>
<keyword evidence="4" id="KW-0342">GTP-binding</keyword>
<comment type="caution">
    <text evidence="7">The sequence shown here is derived from an EMBL/GenBank/DDBJ whole genome shotgun (WGS) entry which is preliminary data.</text>
</comment>
<keyword evidence="3" id="KW-0378">Hydrolase</keyword>
<evidence type="ECO:0000259" key="6">
    <source>
        <dbReference type="PROSITE" id="PS51716"/>
    </source>
</evidence>
<dbReference type="EMBL" id="CAJOBC010007745">
    <property type="protein sequence ID" value="CAF3941639.1"/>
    <property type="molecule type" value="Genomic_DNA"/>
</dbReference>
<protein>
    <recommendedName>
        <fullName evidence="6">IRG-type G domain-containing protein</fullName>
    </recommendedName>
</protein>